<dbReference type="NCBIfam" id="TIGR01352">
    <property type="entry name" value="tonB_Cterm"/>
    <property type="match status" value="1"/>
</dbReference>
<feature type="compositionally biased region" description="Basic and acidic residues" evidence="5">
    <location>
        <begin position="121"/>
        <end position="135"/>
    </location>
</feature>
<comment type="subcellular location">
    <subcellularLocation>
        <location evidence="1">Membrane</location>
        <topology evidence="1">Single-pass membrane protein</topology>
    </subcellularLocation>
</comment>
<dbReference type="GO" id="GO:0055085">
    <property type="term" value="P:transmembrane transport"/>
    <property type="evidence" value="ECO:0007669"/>
    <property type="project" value="InterPro"/>
</dbReference>
<proteinExistence type="predicted"/>
<evidence type="ECO:0000256" key="3">
    <source>
        <dbReference type="ARBA" id="ARBA00022989"/>
    </source>
</evidence>
<evidence type="ECO:0000313" key="8">
    <source>
        <dbReference type="EMBL" id="KGF96343.1"/>
    </source>
</evidence>
<name>A0A0A2A7F5_PROMR</name>
<sequence length="233" mass="26708">MKIDSILLSVFKDKNLITSLILSLTLHFFLFTLFPDKEDKLVGDKYIPIEILDIKSPITKGDSINESKKNFSHRDKKFQKKIQTKLDKNIEDEKINNFKVKKKNNQLEEPLLKKTASQQRQLEEENKKRGIEKGTNENAFESGSIQGEGLQKVTCLNCLEPNYPKLAIKRGYEGVLKLKILIQKNGLVKKVIIKESTGYRILDNAGVYAALNSSFYPLTKETNLNIEYTLKLN</sequence>
<dbReference type="GO" id="GO:0016020">
    <property type="term" value="C:membrane"/>
    <property type="evidence" value="ECO:0007669"/>
    <property type="project" value="UniProtKB-SubCell"/>
</dbReference>
<evidence type="ECO:0000256" key="6">
    <source>
        <dbReference type="SAM" id="Phobius"/>
    </source>
</evidence>
<dbReference type="eggNOG" id="COG0810">
    <property type="taxonomic scope" value="Bacteria"/>
</dbReference>
<dbReference type="PROSITE" id="PS52015">
    <property type="entry name" value="TONB_CTD"/>
    <property type="match status" value="1"/>
</dbReference>
<organism evidence="8 9">
    <name type="scientific">Prochlorococcus marinus str. MIT 9201</name>
    <dbReference type="NCBI Taxonomy" id="93057"/>
    <lineage>
        <taxon>Bacteria</taxon>
        <taxon>Bacillati</taxon>
        <taxon>Cyanobacteriota</taxon>
        <taxon>Cyanophyceae</taxon>
        <taxon>Synechococcales</taxon>
        <taxon>Prochlorococcaceae</taxon>
        <taxon>Prochlorococcus</taxon>
    </lineage>
</organism>
<evidence type="ECO:0000256" key="4">
    <source>
        <dbReference type="ARBA" id="ARBA00023136"/>
    </source>
</evidence>
<dbReference type="STRING" id="93057.EU95_0723"/>
<dbReference type="RefSeq" id="WP_032521887.1">
    <property type="nucleotide sequence ID" value="NZ_CP138977.1"/>
</dbReference>
<evidence type="ECO:0000256" key="5">
    <source>
        <dbReference type="SAM" id="MobiDB-lite"/>
    </source>
</evidence>
<dbReference type="Gene3D" id="3.30.1150.10">
    <property type="match status" value="1"/>
</dbReference>
<keyword evidence="2 6" id="KW-0812">Transmembrane</keyword>
<dbReference type="SUPFAM" id="SSF74653">
    <property type="entry name" value="TolA/TonB C-terminal domain"/>
    <property type="match status" value="1"/>
</dbReference>
<keyword evidence="3 6" id="KW-1133">Transmembrane helix</keyword>
<feature type="region of interest" description="Disordered" evidence="5">
    <location>
        <begin position="109"/>
        <end position="142"/>
    </location>
</feature>
<evidence type="ECO:0000313" key="9">
    <source>
        <dbReference type="Proteomes" id="UP000030355"/>
    </source>
</evidence>
<evidence type="ECO:0000256" key="1">
    <source>
        <dbReference type="ARBA" id="ARBA00004167"/>
    </source>
</evidence>
<evidence type="ECO:0000259" key="7">
    <source>
        <dbReference type="PROSITE" id="PS52015"/>
    </source>
</evidence>
<dbReference type="InterPro" id="IPR006260">
    <property type="entry name" value="TonB/TolA_C"/>
</dbReference>
<accession>A0A0A2A7F5</accession>
<dbReference type="OrthoDB" id="1681210at2"/>
<dbReference type="InterPro" id="IPR037682">
    <property type="entry name" value="TonB_C"/>
</dbReference>
<dbReference type="EMBL" id="JNAL01000009">
    <property type="protein sequence ID" value="KGF96343.1"/>
    <property type="molecule type" value="Genomic_DNA"/>
</dbReference>
<comment type="caution">
    <text evidence="8">The sequence shown here is derived from an EMBL/GenBank/DDBJ whole genome shotgun (WGS) entry which is preliminary data.</text>
</comment>
<dbReference type="Pfam" id="PF03544">
    <property type="entry name" value="TonB_C"/>
    <property type="match status" value="1"/>
</dbReference>
<feature type="domain" description="TonB C-terminal" evidence="7">
    <location>
        <begin position="148"/>
        <end position="233"/>
    </location>
</feature>
<dbReference type="Proteomes" id="UP000030355">
    <property type="component" value="Unassembled WGS sequence"/>
</dbReference>
<gene>
    <name evidence="8" type="ORF">EU95_0723</name>
</gene>
<keyword evidence="4 6" id="KW-0472">Membrane</keyword>
<feature type="transmembrane region" description="Helical" evidence="6">
    <location>
        <begin position="16"/>
        <end position="34"/>
    </location>
</feature>
<protein>
    <recommendedName>
        <fullName evidence="7">TonB C-terminal domain-containing protein</fullName>
    </recommendedName>
</protein>
<evidence type="ECO:0000256" key="2">
    <source>
        <dbReference type="ARBA" id="ARBA00022692"/>
    </source>
</evidence>
<reference evidence="9" key="1">
    <citation type="journal article" date="2014" name="Sci. Data">
        <title>Genomes of diverse isolates of the marine cyanobacterium Prochlorococcus.</title>
        <authorList>
            <person name="Biller S."/>
            <person name="Berube P."/>
            <person name="Thompson J."/>
            <person name="Kelly L."/>
            <person name="Roggensack S."/>
            <person name="Awad L."/>
            <person name="Roache-Johnson K."/>
            <person name="Ding H."/>
            <person name="Giovannoni S.J."/>
            <person name="Moore L.R."/>
            <person name="Chisholm S.W."/>
        </authorList>
    </citation>
    <scope>NUCLEOTIDE SEQUENCE [LARGE SCALE GENOMIC DNA]</scope>
    <source>
        <strain evidence="9">MIT 9201</strain>
    </source>
</reference>
<dbReference type="AlphaFoldDB" id="A0A0A2A7F5"/>